<reference evidence="2" key="1">
    <citation type="submission" date="2016-02" db="EMBL/GenBank/DDBJ databases">
        <authorList>
            <person name="Schultz-Johansen M."/>
            <person name="Glaring M.A."/>
            <person name="Bech P.K."/>
            <person name="Stougaard P."/>
        </authorList>
    </citation>
    <scope>NUCLEOTIDE SEQUENCE [LARGE SCALE GENOMIC DNA]</scope>
    <source>
        <strain evidence="2">S66</strain>
    </source>
</reference>
<dbReference type="RefSeq" id="WP_068370932.1">
    <property type="nucleotide sequence ID" value="NZ_LSNE01000001.1"/>
</dbReference>
<dbReference type="EMBL" id="LSNE01000001">
    <property type="protein sequence ID" value="KXI30992.1"/>
    <property type="molecule type" value="Genomic_DNA"/>
</dbReference>
<gene>
    <name evidence="1" type="ORF">AX660_00590</name>
</gene>
<evidence type="ECO:0000313" key="1">
    <source>
        <dbReference type="EMBL" id="KXI30992.1"/>
    </source>
</evidence>
<accession>A0A136A6Y7</accession>
<evidence type="ECO:0008006" key="3">
    <source>
        <dbReference type="Google" id="ProtNLM"/>
    </source>
</evidence>
<dbReference type="OrthoDB" id="5768127at2"/>
<dbReference type="AlphaFoldDB" id="A0A136A6Y7"/>
<name>A0A136A6Y7_9ALTE</name>
<evidence type="ECO:0000313" key="2">
    <source>
        <dbReference type="Proteomes" id="UP000070299"/>
    </source>
</evidence>
<organism evidence="1 2">
    <name type="scientific">Paraglaciecola hydrolytica</name>
    <dbReference type="NCBI Taxonomy" id="1799789"/>
    <lineage>
        <taxon>Bacteria</taxon>
        <taxon>Pseudomonadati</taxon>
        <taxon>Pseudomonadota</taxon>
        <taxon>Gammaproteobacteria</taxon>
        <taxon>Alteromonadales</taxon>
        <taxon>Alteromonadaceae</taxon>
        <taxon>Paraglaciecola</taxon>
    </lineage>
</organism>
<dbReference type="Proteomes" id="UP000070299">
    <property type="component" value="Unassembled WGS sequence"/>
</dbReference>
<sequence length="136" mass="15864">MRDPKRFVMQQHGSFTIEIKGRTLEICAYAAWNEQTSMKFKSAYMELAEKLCDKPWACLINLLEWELGTGEILQVGKELNAWSYEKHQRYSAIVCESSLHRQLIEKIQEPTKSIEHQYFTEMTPAQSWLASLALYA</sequence>
<protein>
    <recommendedName>
        <fullName evidence="3">STAS/SEC14 domain-containing protein</fullName>
    </recommendedName>
</protein>
<proteinExistence type="predicted"/>
<keyword evidence="2" id="KW-1185">Reference proteome</keyword>
<comment type="caution">
    <text evidence="1">The sequence shown here is derived from an EMBL/GenBank/DDBJ whole genome shotgun (WGS) entry which is preliminary data.</text>
</comment>